<name>A0A218Y1B7_PUNGR</name>
<evidence type="ECO:0000313" key="2">
    <source>
        <dbReference type="Proteomes" id="UP000197138"/>
    </source>
</evidence>
<dbReference type="Gene3D" id="3.10.10.10">
    <property type="entry name" value="HIV Type 1 Reverse Transcriptase, subunit A, domain 1"/>
    <property type="match status" value="1"/>
</dbReference>
<dbReference type="SUPFAM" id="SSF56672">
    <property type="entry name" value="DNA/RNA polymerases"/>
    <property type="match status" value="1"/>
</dbReference>
<reference evidence="2" key="1">
    <citation type="journal article" date="2017" name="Plant J.">
        <title>The pomegranate (Punica granatum L.) genome and the genomics of punicalagin biosynthesis.</title>
        <authorList>
            <person name="Qin G."/>
            <person name="Xu C."/>
            <person name="Ming R."/>
            <person name="Tang H."/>
            <person name="Guyot R."/>
            <person name="Kramer E.M."/>
            <person name="Hu Y."/>
            <person name="Yi X."/>
            <person name="Qi Y."/>
            <person name="Xu X."/>
            <person name="Gao Z."/>
            <person name="Pan H."/>
            <person name="Jian J."/>
            <person name="Tian Y."/>
            <person name="Yue Z."/>
            <person name="Xu Y."/>
        </authorList>
    </citation>
    <scope>NUCLEOTIDE SEQUENCE [LARGE SCALE GENOMIC DNA]</scope>
    <source>
        <strain evidence="2">cv. Dabenzi</strain>
    </source>
</reference>
<evidence type="ECO:0008006" key="3">
    <source>
        <dbReference type="Google" id="ProtNLM"/>
    </source>
</evidence>
<dbReference type="EMBL" id="MTKT01000548">
    <property type="protein sequence ID" value="OWM90609.1"/>
    <property type="molecule type" value="Genomic_DNA"/>
</dbReference>
<evidence type="ECO:0000313" key="1">
    <source>
        <dbReference type="EMBL" id="OWM90609.1"/>
    </source>
</evidence>
<sequence>MLFPLLWWKSCSSRWRNIPSHTSSLGSRKATIFASTNVVWSNSRLDDTTRMRFFATWFLWMHAIYSLDGLGYMIEELFYDGFKNAYSFVNDGVKITLGPCKMENKSKSLNGEGSSLLSKSQFLRIMDCSTDAFALVLLEENEDREYITSSLKPLLKEFQDVVPDEIPPRLPPMREIQHNIGFVPDASIPNKAVYRMSPKEHEELQRQVDELLQKGLIRESLSPCAVLALLVPKKDGSWRMCIDSRAVNKITIKYRFPISRIDDLLDDFSS</sequence>
<dbReference type="PANTHER" id="PTHR35046:SF26">
    <property type="entry name" value="RNA-DIRECTED DNA POLYMERASE"/>
    <property type="match status" value="1"/>
</dbReference>
<dbReference type="Gene3D" id="3.30.70.270">
    <property type="match status" value="1"/>
</dbReference>
<protein>
    <recommendedName>
        <fullName evidence="3">Reverse transcriptase domain-containing protein</fullName>
    </recommendedName>
</protein>
<gene>
    <name evidence="1" type="ORF">CDL15_Pgr014912</name>
</gene>
<accession>A0A218Y1B7</accession>
<dbReference type="AlphaFoldDB" id="A0A218Y1B7"/>
<comment type="caution">
    <text evidence="1">The sequence shown here is derived from an EMBL/GenBank/DDBJ whole genome shotgun (WGS) entry which is preliminary data.</text>
</comment>
<proteinExistence type="predicted"/>
<dbReference type="Proteomes" id="UP000197138">
    <property type="component" value="Unassembled WGS sequence"/>
</dbReference>
<dbReference type="InterPro" id="IPR043128">
    <property type="entry name" value="Rev_trsase/Diguanyl_cyclase"/>
</dbReference>
<organism evidence="1 2">
    <name type="scientific">Punica granatum</name>
    <name type="common">Pomegranate</name>
    <dbReference type="NCBI Taxonomy" id="22663"/>
    <lineage>
        <taxon>Eukaryota</taxon>
        <taxon>Viridiplantae</taxon>
        <taxon>Streptophyta</taxon>
        <taxon>Embryophyta</taxon>
        <taxon>Tracheophyta</taxon>
        <taxon>Spermatophyta</taxon>
        <taxon>Magnoliopsida</taxon>
        <taxon>eudicotyledons</taxon>
        <taxon>Gunneridae</taxon>
        <taxon>Pentapetalae</taxon>
        <taxon>rosids</taxon>
        <taxon>malvids</taxon>
        <taxon>Myrtales</taxon>
        <taxon>Lythraceae</taxon>
        <taxon>Punica</taxon>
    </lineage>
</organism>
<dbReference type="PANTHER" id="PTHR35046">
    <property type="entry name" value="ZINC KNUCKLE (CCHC-TYPE) FAMILY PROTEIN"/>
    <property type="match status" value="1"/>
</dbReference>
<dbReference type="InterPro" id="IPR043502">
    <property type="entry name" value="DNA/RNA_pol_sf"/>
</dbReference>